<reference evidence="10 11" key="1">
    <citation type="submission" date="2018-09" db="EMBL/GenBank/DDBJ databases">
        <title>Genome sequencing of strain 2DFW10M-5.</title>
        <authorList>
            <person name="Heo J."/>
            <person name="Kim S.-J."/>
            <person name="Kwon S.-W."/>
        </authorList>
    </citation>
    <scope>NUCLEOTIDE SEQUENCE [LARGE SCALE GENOMIC DNA]</scope>
    <source>
        <strain evidence="10 11">2DFW10M-5</strain>
    </source>
</reference>
<keyword evidence="3" id="KW-0227">DNA damage</keyword>
<keyword evidence="7" id="KW-0456">Lyase</keyword>
<dbReference type="GO" id="GO:0006508">
    <property type="term" value="P:proteolysis"/>
    <property type="evidence" value="ECO:0007669"/>
    <property type="project" value="UniProtKB-KW"/>
</dbReference>
<dbReference type="PANTHER" id="PTHR13604">
    <property type="entry name" value="DC12-RELATED"/>
    <property type="match status" value="1"/>
</dbReference>
<evidence type="ECO:0000256" key="7">
    <source>
        <dbReference type="ARBA" id="ARBA00023239"/>
    </source>
</evidence>
<dbReference type="GO" id="GO:0003697">
    <property type="term" value="F:single-stranded DNA binding"/>
    <property type="evidence" value="ECO:0007669"/>
    <property type="project" value="InterPro"/>
</dbReference>
<feature type="region of interest" description="Disordered" evidence="9">
    <location>
        <begin position="1"/>
        <end position="22"/>
    </location>
</feature>
<protein>
    <recommendedName>
        <fullName evidence="8">Abasic site processing protein</fullName>
        <ecNumber evidence="8">3.4.-.-</ecNumber>
    </recommendedName>
</protein>
<evidence type="ECO:0000256" key="6">
    <source>
        <dbReference type="ARBA" id="ARBA00023125"/>
    </source>
</evidence>
<dbReference type="PANTHER" id="PTHR13604:SF0">
    <property type="entry name" value="ABASIC SITE PROCESSING PROTEIN HMCES"/>
    <property type="match status" value="1"/>
</dbReference>
<evidence type="ECO:0000256" key="4">
    <source>
        <dbReference type="ARBA" id="ARBA00022801"/>
    </source>
</evidence>
<evidence type="ECO:0000256" key="2">
    <source>
        <dbReference type="ARBA" id="ARBA00022670"/>
    </source>
</evidence>
<evidence type="ECO:0000256" key="1">
    <source>
        <dbReference type="ARBA" id="ARBA00008136"/>
    </source>
</evidence>
<proteinExistence type="inferred from homology"/>
<dbReference type="EMBL" id="CP032624">
    <property type="protein sequence ID" value="AYG04049.1"/>
    <property type="molecule type" value="Genomic_DNA"/>
</dbReference>
<accession>A0A387BSL0</accession>
<keyword evidence="11" id="KW-1185">Reference proteome</keyword>
<keyword evidence="2 8" id="KW-0645">Protease</keyword>
<dbReference type="OrthoDB" id="9782620at2"/>
<dbReference type="Gene3D" id="3.90.1680.10">
    <property type="entry name" value="SOS response associated peptidase-like"/>
    <property type="match status" value="1"/>
</dbReference>
<keyword evidence="4 8" id="KW-0378">Hydrolase</keyword>
<dbReference type="AlphaFoldDB" id="A0A387BSL0"/>
<organism evidence="10 11">
    <name type="scientific">Gryllotalpicola protaetiae</name>
    <dbReference type="NCBI Taxonomy" id="2419771"/>
    <lineage>
        <taxon>Bacteria</taxon>
        <taxon>Bacillati</taxon>
        <taxon>Actinomycetota</taxon>
        <taxon>Actinomycetes</taxon>
        <taxon>Micrococcales</taxon>
        <taxon>Microbacteriaceae</taxon>
        <taxon>Gryllotalpicola</taxon>
    </lineage>
</organism>
<dbReference type="GO" id="GO:0106300">
    <property type="term" value="P:protein-DNA covalent cross-linking repair"/>
    <property type="evidence" value="ECO:0007669"/>
    <property type="project" value="InterPro"/>
</dbReference>
<evidence type="ECO:0000313" key="10">
    <source>
        <dbReference type="EMBL" id="AYG04049.1"/>
    </source>
</evidence>
<evidence type="ECO:0000256" key="9">
    <source>
        <dbReference type="SAM" id="MobiDB-lite"/>
    </source>
</evidence>
<gene>
    <name evidence="10" type="ORF">D7I44_11265</name>
</gene>
<sequence length="225" mass="24655">MCASYGLGGGGHEGDPLPSDPDLAPLDERVELSFDFGKGWGSRVRGKHTLTGRNARNLNPMFRRDDVCTLLDMAWFKLWPGGKFDTKANTFNARAENLVSRWSGSFKTSRGLVPADWFDEKGSQFTTADGQPFMIATVWNQVHEEDGNLLTTYALVTRPAAGAVATKHDRMPLLLPPELWETWIDPHEVGTRQLAEAAVAASNDLSGGVRFLNEPDAEPGLLDLG</sequence>
<dbReference type="InterPro" id="IPR003738">
    <property type="entry name" value="SRAP"/>
</dbReference>
<feature type="compositionally biased region" description="Gly residues" evidence="9">
    <location>
        <begin position="1"/>
        <end position="11"/>
    </location>
</feature>
<dbReference type="InterPro" id="IPR036590">
    <property type="entry name" value="SRAP-like"/>
</dbReference>
<dbReference type="RefSeq" id="WP_120789579.1">
    <property type="nucleotide sequence ID" value="NZ_CP032624.1"/>
</dbReference>
<dbReference type="SUPFAM" id="SSF143081">
    <property type="entry name" value="BB1717-like"/>
    <property type="match status" value="1"/>
</dbReference>
<dbReference type="EC" id="3.4.-.-" evidence="8"/>
<dbReference type="KEGG" id="gry:D7I44_11265"/>
<keyword evidence="6" id="KW-0238">DNA-binding</keyword>
<keyword evidence="5" id="KW-0190">Covalent protein-DNA linkage</keyword>
<evidence type="ECO:0000256" key="5">
    <source>
        <dbReference type="ARBA" id="ARBA00023124"/>
    </source>
</evidence>
<evidence type="ECO:0000256" key="3">
    <source>
        <dbReference type="ARBA" id="ARBA00022763"/>
    </source>
</evidence>
<evidence type="ECO:0000313" key="11">
    <source>
        <dbReference type="Proteomes" id="UP000275069"/>
    </source>
</evidence>
<evidence type="ECO:0000256" key="8">
    <source>
        <dbReference type="RuleBase" id="RU364100"/>
    </source>
</evidence>
<name>A0A387BSL0_9MICO</name>
<dbReference type="Pfam" id="PF02586">
    <property type="entry name" value="SRAP"/>
    <property type="match status" value="1"/>
</dbReference>
<dbReference type="GO" id="GO:0008233">
    <property type="term" value="F:peptidase activity"/>
    <property type="evidence" value="ECO:0007669"/>
    <property type="project" value="UniProtKB-KW"/>
</dbReference>
<dbReference type="Proteomes" id="UP000275069">
    <property type="component" value="Chromosome"/>
</dbReference>
<comment type="similarity">
    <text evidence="1 8">Belongs to the SOS response-associated peptidase family.</text>
</comment>
<dbReference type="GO" id="GO:0016829">
    <property type="term" value="F:lyase activity"/>
    <property type="evidence" value="ECO:0007669"/>
    <property type="project" value="UniProtKB-KW"/>
</dbReference>